<protein>
    <submittedName>
        <fullName evidence="1">DUF1657 domain-containing protein</fullName>
    </submittedName>
</protein>
<proteinExistence type="predicted"/>
<dbReference type="Pfam" id="PF07870">
    <property type="entry name" value="DUF1657"/>
    <property type="match status" value="1"/>
</dbReference>
<reference evidence="1 2" key="1">
    <citation type="submission" date="2019-03" db="EMBL/GenBank/DDBJ databases">
        <authorList>
            <person name="Jensen L."/>
            <person name="Storgaard J."/>
            <person name="Sulaj E."/>
            <person name="Schramm A."/>
            <person name="Marshall I.P.G."/>
        </authorList>
    </citation>
    <scope>NUCLEOTIDE SEQUENCE [LARGE SCALE GENOMIC DNA]</scope>
    <source>
        <strain evidence="1 2">2017H2G3</strain>
    </source>
</reference>
<organism evidence="1 2">
    <name type="scientific">Cytobacillus praedii</name>
    <dbReference type="NCBI Taxonomy" id="1742358"/>
    <lineage>
        <taxon>Bacteria</taxon>
        <taxon>Bacillati</taxon>
        <taxon>Bacillota</taxon>
        <taxon>Bacilli</taxon>
        <taxon>Bacillales</taxon>
        <taxon>Bacillaceae</taxon>
        <taxon>Cytobacillus</taxon>
    </lineage>
</organism>
<evidence type="ECO:0000313" key="2">
    <source>
        <dbReference type="Proteomes" id="UP000293846"/>
    </source>
</evidence>
<dbReference type="AlphaFoldDB" id="A0A4R1AVG2"/>
<name>A0A4R1AVG2_9BACI</name>
<dbReference type="STRING" id="1742358.GCA_001439605_02661"/>
<evidence type="ECO:0000313" key="1">
    <source>
        <dbReference type="EMBL" id="TCJ02386.1"/>
    </source>
</evidence>
<dbReference type="RefSeq" id="WP_057765944.1">
    <property type="nucleotide sequence ID" value="NZ_CP183326.1"/>
</dbReference>
<sequence>MTTISSVNQCVSTIRSIEAQLSSLALNSQEEESQRTFHDMMNIMNEIKKDLQYRVNEMVLEEPQYKQS</sequence>
<dbReference type="InterPro" id="IPR012452">
    <property type="entry name" value="DUF1657"/>
</dbReference>
<gene>
    <name evidence="1" type="ORF">E0Y62_19840</name>
</gene>
<dbReference type="Proteomes" id="UP000293846">
    <property type="component" value="Unassembled WGS sequence"/>
</dbReference>
<dbReference type="EMBL" id="SJTH01000034">
    <property type="protein sequence ID" value="TCJ02386.1"/>
    <property type="molecule type" value="Genomic_DNA"/>
</dbReference>
<comment type="caution">
    <text evidence="1">The sequence shown here is derived from an EMBL/GenBank/DDBJ whole genome shotgun (WGS) entry which is preliminary data.</text>
</comment>
<dbReference type="OrthoDB" id="1684731at2"/>
<keyword evidence="2" id="KW-1185">Reference proteome</keyword>
<accession>A0A4R1AVG2</accession>